<dbReference type="Pfam" id="PF01618">
    <property type="entry name" value="MotA_ExbB"/>
    <property type="match status" value="1"/>
</dbReference>
<dbReference type="InterPro" id="IPR002898">
    <property type="entry name" value="MotA_ExbB_proton_chnl"/>
</dbReference>
<sequence length="264" mass="28726">MDFATVIGIILGCVAVVVGMFVKGADVAALLNPAAALIIFVGTFAAVCIAFPMNQLKRVPKLFKVLFGSNKKDISYEQLLESFVYWTSESRKYGILSLEQQLEKIEDEFLLRGMKFVIDGVSAGDLEQILESELEAMEERHAKGAAIFTQAGMYAPTLGVLGAVIGLVAALGNLTDIEKLGHAISGAFIATIFGVFSGYILWHPFANKLKQKSAAELEKKRLVIDCLLMLQEGAYPFIMKKRILGALSATDRTKLEKGAEKNAE</sequence>
<dbReference type="GO" id="GO:0005886">
    <property type="term" value="C:plasma membrane"/>
    <property type="evidence" value="ECO:0007669"/>
    <property type="project" value="UniProtKB-SubCell"/>
</dbReference>
<evidence type="ECO:0000256" key="6">
    <source>
        <dbReference type="ARBA" id="ARBA00022692"/>
    </source>
</evidence>
<dbReference type="GO" id="GO:0006935">
    <property type="term" value="P:chemotaxis"/>
    <property type="evidence" value="ECO:0007669"/>
    <property type="project" value="UniProtKB-KW"/>
</dbReference>
<dbReference type="RefSeq" id="WP_042980160.1">
    <property type="nucleotide sequence ID" value="NZ_JMQC01000008.1"/>
</dbReference>
<organism evidence="15 17">
    <name type="scientific">Bacillus clarus</name>
    <dbReference type="NCBI Taxonomy" id="2338372"/>
    <lineage>
        <taxon>Bacteria</taxon>
        <taxon>Bacillati</taxon>
        <taxon>Bacillota</taxon>
        <taxon>Bacilli</taxon>
        <taxon>Bacillales</taxon>
        <taxon>Bacillaceae</taxon>
        <taxon>Bacillus</taxon>
        <taxon>Bacillus cereus group</taxon>
    </lineage>
</organism>
<dbReference type="PANTHER" id="PTHR30433">
    <property type="entry name" value="CHEMOTAXIS PROTEIN MOTA"/>
    <property type="match status" value="1"/>
</dbReference>
<evidence type="ECO:0000313" key="18">
    <source>
        <dbReference type="Proteomes" id="UP000264294"/>
    </source>
</evidence>
<comment type="caution">
    <text evidence="15">The sequence shown here is derived from an EMBL/GenBank/DDBJ whole genome shotgun (WGS) entry which is preliminary data.</text>
</comment>
<keyword evidence="7" id="KW-0283">Flagellar rotation</keyword>
<keyword evidence="16" id="KW-0969">Cilium</keyword>
<dbReference type="PANTHER" id="PTHR30433:SF3">
    <property type="entry name" value="MOTILITY PROTEIN A"/>
    <property type="match status" value="1"/>
</dbReference>
<dbReference type="STRING" id="1405.B7492_24030"/>
<evidence type="ECO:0000256" key="5">
    <source>
        <dbReference type="ARBA" id="ARBA00022500"/>
    </source>
</evidence>
<protein>
    <submittedName>
        <fullName evidence="16">Flagellar motor protein MotA</fullName>
    </submittedName>
    <submittedName>
        <fullName evidence="15">MotA/TolQ/ExbB proton channel family protein</fullName>
    </submittedName>
</protein>
<evidence type="ECO:0000256" key="2">
    <source>
        <dbReference type="ARBA" id="ARBA00008038"/>
    </source>
</evidence>
<keyword evidence="4" id="KW-1003">Cell membrane</keyword>
<dbReference type="NCBIfam" id="NF005997">
    <property type="entry name" value="PRK08124.1"/>
    <property type="match status" value="1"/>
</dbReference>
<evidence type="ECO:0000256" key="9">
    <source>
        <dbReference type="ARBA" id="ARBA00022989"/>
    </source>
</evidence>
<keyword evidence="18" id="KW-1185">Reference proteome</keyword>
<keyword evidence="16" id="KW-0282">Flagellum</keyword>
<evidence type="ECO:0000256" key="3">
    <source>
        <dbReference type="ARBA" id="ARBA00022448"/>
    </source>
</evidence>
<evidence type="ECO:0000256" key="8">
    <source>
        <dbReference type="ARBA" id="ARBA00022781"/>
    </source>
</evidence>
<accession>A0A090YWX4</accession>
<proteinExistence type="inferred from homology"/>
<dbReference type="GO" id="GO:0071978">
    <property type="term" value="P:bacterial-type flagellum-dependent swarming motility"/>
    <property type="evidence" value="ECO:0007669"/>
    <property type="project" value="InterPro"/>
</dbReference>
<feature type="transmembrane region" description="Helical" evidence="12">
    <location>
        <begin position="180"/>
        <end position="202"/>
    </location>
</feature>
<keyword evidence="3" id="KW-0813">Transport</keyword>
<keyword evidence="11 12" id="KW-0472">Membrane</keyword>
<evidence type="ECO:0000259" key="14">
    <source>
        <dbReference type="Pfam" id="PF20560"/>
    </source>
</evidence>
<dbReference type="GO" id="GO:1902600">
    <property type="term" value="P:proton transmembrane transport"/>
    <property type="evidence" value="ECO:0007669"/>
    <property type="project" value="UniProtKB-KW"/>
</dbReference>
<evidence type="ECO:0000256" key="7">
    <source>
        <dbReference type="ARBA" id="ARBA00022779"/>
    </source>
</evidence>
<evidence type="ECO:0000313" key="17">
    <source>
        <dbReference type="Proteomes" id="UP000029389"/>
    </source>
</evidence>
<dbReference type="EMBL" id="QVOD01000066">
    <property type="protein sequence ID" value="RFT62630.1"/>
    <property type="molecule type" value="Genomic_DNA"/>
</dbReference>
<gene>
    <name evidence="16" type="primary">motA</name>
    <name evidence="16" type="ORF">D0U04_27840</name>
    <name evidence="15" type="ORF">DJ93_1531</name>
</gene>
<keyword evidence="8" id="KW-0375">Hydrogen ion transport</keyword>
<evidence type="ECO:0000256" key="4">
    <source>
        <dbReference type="ARBA" id="ARBA00022475"/>
    </source>
</evidence>
<reference evidence="15 17" key="1">
    <citation type="submission" date="2014-04" db="EMBL/GenBank/DDBJ databases">
        <authorList>
            <person name="Bishop-Lilly K.A."/>
            <person name="Broomall S.M."/>
            <person name="Chain P.S."/>
            <person name="Chertkov O."/>
            <person name="Coyne S.R."/>
            <person name="Daligault H.E."/>
            <person name="Davenport K.W."/>
            <person name="Erkkila T."/>
            <person name="Frey K.G."/>
            <person name="Gibbons H.S."/>
            <person name="Gu W."/>
            <person name="Jaissle J."/>
            <person name="Johnson S.L."/>
            <person name="Koroleva G.I."/>
            <person name="Ladner J.T."/>
            <person name="Lo C.-C."/>
            <person name="Minogue T.D."/>
            <person name="Munk C."/>
            <person name="Palacios G.F."/>
            <person name="Redden C.L."/>
            <person name="Rosenzweig C.N."/>
            <person name="Scholz M.B."/>
            <person name="Teshima H."/>
            <person name="Xu Y."/>
        </authorList>
    </citation>
    <scope>NUCLEOTIDE SEQUENCE [LARGE SCALE GENOMIC DNA]</scope>
    <source>
        <strain evidence="15 17">BHP</strain>
    </source>
</reference>
<dbReference type="Proteomes" id="UP000264294">
    <property type="component" value="Unassembled WGS sequence"/>
</dbReference>
<dbReference type="PROSITE" id="PS01307">
    <property type="entry name" value="MOTA"/>
    <property type="match status" value="1"/>
</dbReference>
<keyword evidence="6 12" id="KW-0812">Transmembrane</keyword>
<keyword evidence="9 12" id="KW-1133">Transmembrane helix</keyword>
<name>A0A090YWX4_9BACI</name>
<dbReference type="AlphaFoldDB" id="A0A090YWX4"/>
<keyword evidence="16" id="KW-0966">Cell projection</keyword>
<dbReference type="Proteomes" id="UP000029389">
    <property type="component" value="Unassembled WGS sequence"/>
</dbReference>
<feature type="domain" description="MotA/TolQ/ExbB proton channel" evidence="13">
    <location>
        <begin position="103"/>
        <end position="219"/>
    </location>
</feature>
<reference evidence="16 18" key="2">
    <citation type="submission" date="2018-08" db="EMBL/GenBank/DDBJ databases">
        <title>Bacillus clarus sp. nov. strain PS00077A.</title>
        <authorList>
            <person name="Mendez Acevedo M."/>
            <person name="Carroll L."/>
            <person name="Mukherjee M."/>
            <person name="Wiedmann M."/>
            <person name="Kovac J."/>
        </authorList>
    </citation>
    <scope>NUCLEOTIDE SEQUENCE [LARGE SCALE GENOMIC DNA]</scope>
    <source>
        <strain evidence="16 18">PS00077A</strain>
    </source>
</reference>
<dbReference type="EMBL" id="JMQC01000008">
    <property type="protein sequence ID" value="KFN03439.1"/>
    <property type="molecule type" value="Genomic_DNA"/>
</dbReference>
<evidence type="ECO:0000313" key="16">
    <source>
        <dbReference type="EMBL" id="RFT62630.1"/>
    </source>
</evidence>
<evidence type="ECO:0000256" key="10">
    <source>
        <dbReference type="ARBA" id="ARBA00023065"/>
    </source>
</evidence>
<dbReference type="InterPro" id="IPR000540">
    <property type="entry name" value="Flag_MotA_CS"/>
</dbReference>
<keyword evidence="5" id="KW-0145">Chemotaxis</keyword>
<dbReference type="InterPro" id="IPR047055">
    <property type="entry name" value="MotA-like"/>
</dbReference>
<evidence type="ECO:0000256" key="1">
    <source>
        <dbReference type="ARBA" id="ARBA00004651"/>
    </source>
</evidence>
<evidence type="ECO:0000313" key="15">
    <source>
        <dbReference type="EMBL" id="KFN03439.1"/>
    </source>
</evidence>
<comment type="similarity">
    <text evidence="2">Belongs to the MotA family.</text>
</comment>
<comment type="subcellular location">
    <subcellularLocation>
        <location evidence="1">Cell membrane</location>
        <topology evidence="1">Multi-pass membrane protein</topology>
    </subcellularLocation>
</comment>
<feature type="domain" description="Motility protein A N-terminal" evidence="14">
    <location>
        <begin position="6"/>
        <end position="92"/>
    </location>
</feature>
<feature type="transmembrane region" description="Helical" evidence="12">
    <location>
        <begin position="153"/>
        <end position="174"/>
    </location>
</feature>
<dbReference type="Pfam" id="PF20560">
    <property type="entry name" value="MotA_N"/>
    <property type="match status" value="1"/>
</dbReference>
<evidence type="ECO:0000259" key="13">
    <source>
        <dbReference type="Pfam" id="PF01618"/>
    </source>
</evidence>
<dbReference type="PATRIC" id="fig|1405.8.peg.1720"/>
<evidence type="ECO:0000256" key="11">
    <source>
        <dbReference type="ARBA" id="ARBA00023136"/>
    </source>
</evidence>
<evidence type="ECO:0000256" key="12">
    <source>
        <dbReference type="SAM" id="Phobius"/>
    </source>
</evidence>
<dbReference type="InterPro" id="IPR046786">
    <property type="entry name" value="MotA_N"/>
</dbReference>
<feature type="transmembrane region" description="Helical" evidence="12">
    <location>
        <begin position="34"/>
        <end position="54"/>
    </location>
</feature>
<keyword evidence="10" id="KW-0406">Ion transport</keyword>